<keyword evidence="1" id="KW-1133">Transmembrane helix</keyword>
<accession>R0KMW0</accession>
<keyword evidence="3" id="KW-1185">Reference proteome</keyword>
<organism evidence="2 3">
    <name type="scientific">Nosema bombycis (strain CQ1 / CVCC 102059)</name>
    <name type="common">Microsporidian parasite</name>
    <name type="synonym">Pebrine of silkworm</name>
    <dbReference type="NCBI Taxonomy" id="578461"/>
    <lineage>
        <taxon>Eukaryota</taxon>
        <taxon>Fungi</taxon>
        <taxon>Fungi incertae sedis</taxon>
        <taxon>Microsporidia</taxon>
        <taxon>Nosematidae</taxon>
        <taxon>Nosema</taxon>
    </lineage>
</organism>
<dbReference type="HOGENOM" id="CLU_3143528_0_0_1"/>
<dbReference type="VEuPathDB" id="MicrosporidiaDB:NBO_603g0001"/>
<dbReference type="Proteomes" id="UP000016927">
    <property type="component" value="Unassembled WGS sequence"/>
</dbReference>
<evidence type="ECO:0000313" key="2">
    <source>
        <dbReference type="EMBL" id="EOB11986.1"/>
    </source>
</evidence>
<feature type="transmembrane region" description="Helical" evidence="1">
    <location>
        <begin position="20"/>
        <end position="43"/>
    </location>
</feature>
<name>R0KMW0_NOSB1</name>
<keyword evidence="1" id="KW-0812">Transmembrane</keyword>
<proteinExistence type="predicted"/>
<dbReference type="AlphaFoldDB" id="R0KMW0"/>
<evidence type="ECO:0000256" key="1">
    <source>
        <dbReference type="SAM" id="Phobius"/>
    </source>
</evidence>
<evidence type="ECO:0000313" key="3">
    <source>
        <dbReference type="Proteomes" id="UP000016927"/>
    </source>
</evidence>
<gene>
    <name evidence="2" type="ORF">NBO_603g0001</name>
</gene>
<protein>
    <submittedName>
        <fullName evidence="2">Uncharacterized protein</fullName>
    </submittedName>
</protein>
<reference evidence="2 3" key="1">
    <citation type="journal article" date="2013" name="BMC Genomics">
        <title>Comparative genomics of parasitic silkworm microsporidia reveal an association between genome expansion and host adaptation.</title>
        <authorList>
            <person name="Pan G."/>
            <person name="Xu J."/>
            <person name="Li T."/>
            <person name="Xia Q."/>
            <person name="Liu S.L."/>
            <person name="Zhang G."/>
            <person name="Li S."/>
            <person name="Li C."/>
            <person name="Liu H."/>
            <person name="Yang L."/>
            <person name="Liu T."/>
            <person name="Zhang X."/>
            <person name="Wu Z."/>
            <person name="Fan W."/>
            <person name="Dang X."/>
            <person name="Xiang H."/>
            <person name="Tao M."/>
            <person name="Li Y."/>
            <person name="Hu J."/>
            <person name="Li Z."/>
            <person name="Lin L."/>
            <person name="Luo J."/>
            <person name="Geng L."/>
            <person name="Wang L."/>
            <person name="Long M."/>
            <person name="Wan Y."/>
            <person name="He N."/>
            <person name="Zhang Z."/>
            <person name="Lu C."/>
            <person name="Keeling P.J."/>
            <person name="Wang J."/>
            <person name="Xiang Z."/>
            <person name="Zhou Z."/>
        </authorList>
    </citation>
    <scope>NUCLEOTIDE SEQUENCE [LARGE SCALE GENOMIC DNA]</scope>
    <source>
        <strain evidence="3">CQ1 / CVCC 102059</strain>
    </source>
</reference>
<keyword evidence="1" id="KW-0472">Membrane</keyword>
<dbReference type="EMBL" id="KB909510">
    <property type="protein sequence ID" value="EOB11986.1"/>
    <property type="molecule type" value="Genomic_DNA"/>
</dbReference>
<sequence length="49" mass="5966">MTNISLNFIPFTSNFRKYSYLYISCHVLIFNIIETVYYGLIFFKKNCRE</sequence>